<dbReference type="OrthoDB" id="423516at2759"/>
<feature type="signal peptide" evidence="1">
    <location>
        <begin position="1"/>
        <end position="17"/>
    </location>
</feature>
<evidence type="ECO:0000313" key="3">
    <source>
        <dbReference type="Proteomes" id="UP000007800"/>
    </source>
</evidence>
<evidence type="ECO:0000256" key="1">
    <source>
        <dbReference type="SAM" id="SignalP"/>
    </source>
</evidence>
<dbReference type="InParanoid" id="C5L0N0"/>
<keyword evidence="1" id="KW-0732">Signal</keyword>
<dbReference type="GeneID" id="9087290"/>
<gene>
    <name evidence="2" type="ORF">Pmar_PMAR022119</name>
</gene>
<accession>C5L0N0</accession>
<evidence type="ECO:0000313" key="2">
    <source>
        <dbReference type="EMBL" id="EER09682.1"/>
    </source>
</evidence>
<name>C5L0N0_PERM5</name>
<dbReference type="AlphaFoldDB" id="C5L0N0"/>
<feature type="chain" id="PRO_5002954713" evidence="1">
    <location>
        <begin position="18"/>
        <end position="116"/>
    </location>
</feature>
<sequence>MKYIALLLGSYLSFVAGFEGAYESFRNDPIETFNFEPNSKTVLISLRDSQVTLKAAYNQDQQKVSLTLGRMDLEYLKQKFPDLVDDSTFDDVILLSNANSIIVKYKDGITKLYSGS</sequence>
<organism evidence="3">
    <name type="scientific">Perkinsus marinus (strain ATCC 50983 / TXsc)</name>
    <dbReference type="NCBI Taxonomy" id="423536"/>
    <lineage>
        <taxon>Eukaryota</taxon>
        <taxon>Sar</taxon>
        <taxon>Alveolata</taxon>
        <taxon>Perkinsozoa</taxon>
        <taxon>Perkinsea</taxon>
        <taxon>Perkinsida</taxon>
        <taxon>Perkinsidae</taxon>
        <taxon>Perkinsus</taxon>
    </lineage>
</organism>
<dbReference type="RefSeq" id="XP_002777887.1">
    <property type="nucleotide sequence ID" value="XM_002777841.1"/>
</dbReference>
<dbReference type="EMBL" id="GG678123">
    <property type="protein sequence ID" value="EER09682.1"/>
    <property type="molecule type" value="Genomic_DNA"/>
</dbReference>
<dbReference type="Proteomes" id="UP000007800">
    <property type="component" value="Unassembled WGS sequence"/>
</dbReference>
<keyword evidence="3" id="KW-1185">Reference proteome</keyword>
<reference evidence="2 3" key="1">
    <citation type="submission" date="2008-07" db="EMBL/GenBank/DDBJ databases">
        <authorList>
            <person name="El-Sayed N."/>
            <person name="Caler E."/>
            <person name="Inman J."/>
            <person name="Amedeo P."/>
            <person name="Hass B."/>
            <person name="Wortman J."/>
        </authorList>
    </citation>
    <scope>NUCLEOTIDE SEQUENCE [LARGE SCALE GENOMIC DNA]</scope>
    <source>
        <strain evidence="3">ATCC 50983 / TXsc</strain>
    </source>
</reference>
<dbReference type="OMA" id="RMDLEYL"/>
<protein>
    <submittedName>
        <fullName evidence="2">Uncharacterized protein</fullName>
    </submittedName>
</protein>
<proteinExistence type="predicted"/>